<evidence type="ECO:0000256" key="2">
    <source>
        <dbReference type="SAM" id="MobiDB-lite"/>
    </source>
</evidence>
<evidence type="ECO:0000256" key="1">
    <source>
        <dbReference type="ARBA" id="ARBA00023125"/>
    </source>
</evidence>
<evidence type="ECO:0000313" key="3">
    <source>
        <dbReference type="EMBL" id="AQS83884.1"/>
    </source>
</evidence>
<name>A0A1U9KDK0_ACEAC</name>
<dbReference type="InterPro" id="IPR010998">
    <property type="entry name" value="Integrase_recombinase_N"/>
</dbReference>
<dbReference type="AlphaFoldDB" id="A0A1U9KDK0"/>
<dbReference type="SUPFAM" id="SSF56349">
    <property type="entry name" value="DNA breaking-rejoining enzymes"/>
    <property type="match status" value="1"/>
</dbReference>
<evidence type="ECO:0008006" key="5">
    <source>
        <dbReference type="Google" id="ProtNLM"/>
    </source>
</evidence>
<organism evidence="3 4">
    <name type="scientific">Acetobacter aceti</name>
    <dbReference type="NCBI Taxonomy" id="435"/>
    <lineage>
        <taxon>Bacteria</taxon>
        <taxon>Pseudomonadati</taxon>
        <taxon>Pseudomonadota</taxon>
        <taxon>Alphaproteobacteria</taxon>
        <taxon>Acetobacterales</taxon>
        <taxon>Acetobacteraceae</taxon>
        <taxon>Acetobacter</taxon>
        <taxon>Acetobacter subgen. Acetobacter</taxon>
    </lineage>
</organism>
<dbReference type="Gene3D" id="1.10.150.130">
    <property type="match status" value="1"/>
</dbReference>
<dbReference type="EMBL" id="CP014692">
    <property type="protein sequence ID" value="AQS83884.1"/>
    <property type="molecule type" value="Genomic_DNA"/>
</dbReference>
<proteinExistence type="predicted"/>
<protein>
    <recommendedName>
        <fullName evidence="5">Core-binding (CB) domain-containing protein</fullName>
    </recommendedName>
</protein>
<keyword evidence="1" id="KW-0238">DNA-binding</keyword>
<evidence type="ECO:0000313" key="4">
    <source>
        <dbReference type="Proteomes" id="UP000188937"/>
    </source>
</evidence>
<feature type="region of interest" description="Disordered" evidence="2">
    <location>
        <begin position="291"/>
        <end position="312"/>
    </location>
</feature>
<dbReference type="Proteomes" id="UP000188937">
    <property type="component" value="Chromosome"/>
</dbReference>
<gene>
    <name evidence="3" type="ORF">A0U92_02855</name>
</gene>
<sequence>MQGMTKRGSVYYARLIIPKDRWADTGRVTGARNGTRRDIVKSLETKDYREALRRRDAALSAMREAINQALSAHNLPPLQGSWSPSLGSSLQTQILEQALKARKDLAGADDYRTPEYLNDDPSEGIVVSESFSSRDFGADIVNEALAQAANRIAAQYPGSKGQRMADEAYHQAHDIAFGLTTPLSILLDRWLPQLEGNVTQELIDRHHRGFSRLGQYLAESQGSKTSDPEGFVRTIAIETIDKKVVGHFREWLEALPGIGPRVVASHLSTMNTFWKWAEQVGYAETNPWQGSTHGLKKKIANPRRAMTRSASRRSRRLFSRLMRYRVSSVRRRRCQGVRHRRPCRATWSRVRKQRRIRVPGSQRLSFRLPPRMSA</sequence>
<keyword evidence="4" id="KW-1185">Reference proteome</keyword>
<accession>A0A1U9KDK0</accession>
<dbReference type="KEGG" id="aace:A0U92_02855"/>
<dbReference type="STRING" id="435.A0U92_02855"/>
<dbReference type="GO" id="GO:0003677">
    <property type="term" value="F:DNA binding"/>
    <property type="evidence" value="ECO:0007669"/>
    <property type="project" value="UniProtKB-KW"/>
</dbReference>
<dbReference type="InterPro" id="IPR011010">
    <property type="entry name" value="DNA_brk_join_enz"/>
</dbReference>
<reference evidence="3 4" key="1">
    <citation type="submission" date="2016-03" db="EMBL/GenBank/DDBJ databases">
        <title>Acetic acid bacteria sequencing.</title>
        <authorList>
            <person name="Brandt J."/>
            <person name="Jakob F."/>
            <person name="Vogel R.F."/>
        </authorList>
    </citation>
    <scope>NUCLEOTIDE SEQUENCE [LARGE SCALE GENOMIC DNA]</scope>
    <source>
        <strain evidence="3 4">TMW2.1153</strain>
    </source>
</reference>